<name>A0A8D5ZPA1_9BACL</name>
<keyword evidence="3" id="KW-1185">Reference proteome</keyword>
<dbReference type="RefSeq" id="WP_212773114.1">
    <property type="nucleotide sequence ID" value="NZ_AP024601.1"/>
</dbReference>
<accession>A0A8D5ZPA1</accession>
<evidence type="ECO:0000313" key="3">
    <source>
        <dbReference type="Proteomes" id="UP000677436"/>
    </source>
</evidence>
<dbReference type="Pfam" id="PF13021">
    <property type="entry name" value="DUF3885"/>
    <property type="match status" value="1"/>
</dbReference>
<dbReference type="EMBL" id="AP024601">
    <property type="protein sequence ID" value="BCU82817.1"/>
    <property type="molecule type" value="Genomic_DNA"/>
</dbReference>
<dbReference type="Proteomes" id="UP000677436">
    <property type="component" value="Chromosome"/>
</dbReference>
<dbReference type="KEGG" id="pabs:JIR001_26000"/>
<reference evidence="2" key="2">
    <citation type="journal article" date="2021" name="Microbiol. Resour. Announc.">
        <title>Complete Genome Sequence of Polycladomyces abyssicola JIR-001T, Isolated from Hemipelagic Sediment in Deep Seawater.</title>
        <authorList>
            <person name="Tsubouchi T."/>
            <person name="Kaneko Y."/>
        </authorList>
    </citation>
    <scope>NUCLEOTIDE SEQUENCE</scope>
    <source>
        <strain evidence="2">JIR-001</strain>
    </source>
</reference>
<protein>
    <recommendedName>
        <fullName evidence="1">DUF3885 domain-containing protein</fullName>
    </recommendedName>
</protein>
<proteinExistence type="predicted"/>
<dbReference type="AlphaFoldDB" id="A0A8D5ZPA1"/>
<evidence type="ECO:0000313" key="2">
    <source>
        <dbReference type="EMBL" id="BCU82817.1"/>
    </source>
</evidence>
<sequence length="210" mass="25421">MQLHDYLNNKFPNLKLRPSLFYNWDFGIRFELGNPDEENIGSYMERVYFRAITLFNALHSIRDEIFVVANVHHAGEGNILKRRKVKIFNHHIKSKDILYRLQHQIIPYVFEDVYDIYDIETHRYLLKCKVQDVKYIHLIKAICNREMDIRPKIFHDVFFINLSKDTIFHIYDDRGCDIIASNKESIRPLYELYNDWVLEYDKEAIDKLFQ</sequence>
<feature type="domain" description="DUF3885" evidence="1">
    <location>
        <begin position="3"/>
        <end position="201"/>
    </location>
</feature>
<organism evidence="2 3">
    <name type="scientific">Polycladomyces abyssicola</name>
    <dbReference type="NCBI Taxonomy" id="1125966"/>
    <lineage>
        <taxon>Bacteria</taxon>
        <taxon>Bacillati</taxon>
        <taxon>Bacillota</taxon>
        <taxon>Bacilli</taxon>
        <taxon>Bacillales</taxon>
        <taxon>Thermoactinomycetaceae</taxon>
        <taxon>Polycladomyces</taxon>
    </lineage>
</organism>
<evidence type="ECO:0000259" key="1">
    <source>
        <dbReference type="Pfam" id="PF13021"/>
    </source>
</evidence>
<reference evidence="2" key="1">
    <citation type="journal article" date="2013" name="Int. J. Syst. Evol. Microbiol.">
        <title>Polycladomyces abyssicola gen. nov., sp. nov., a thermophilic filamentous bacterium isolated from hemipelagic sediment.</title>
        <authorList>
            <person name="Tsubouchi T."/>
            <person name="Shimane Y."/>
            <person name="Mori K."/>
            <person name="Usui K."/>
            <person name="Hiraki T."/>
            <person name="Tame A."/>
            <person name="Uematsu K."/>
            <person name="Maruyama T."/>
            <person name="Hatada Y."/>
        </authorList>
    </citation>
    <scope>NUCLEOTIDE SEQUENCE</scope>
    <source>
        <strain evidence="2">JIR-001</strain>
    </source>
</reference>
<gene>
    <name evidence="2" type="primary">ynaE</name>
    <name evidence="2" type="ORF">JIR001_26000</name>
</gene>
<dbReference type="InterPro" id="IPR024976">
    <property type="entry name" value="DUF3885"/>
</dbReference>